<sequence>MTSLPNDAPIDAEKLDRLAELAVKVGLDLQPGQDLMLTAPAEALPLVRRIAVHAYKAGAGVVTPILSDPEIALARYENADDASFDRAPAWLYEGMGKAFDQNAARLAVAGDDPLLLAGQDPDKVGRANKANAMAYGPARERITRFDMNWNIVAWPGAAWASRVFPDLPPEAAQRKLADAIFAASRVDQDDPVAAWEAHNATLRKRSDWLNARAFHALHFSGPGTDLTVGLADGHEWMGGASTARNGITCNPNIPTEEVFTTPHAHRVEGVVRSTKPLSHGGSLIDGIEVRFEAGRIVEAKAAAGEEVLLELIDTDEGARRLGEVALVPHSSPISQSGLLFFNTLFDENAACHIALGQCYSKCFRGGEGLDADRVAAQGGNASAIHVDWMIGSGEIDIDGLDADGNRTPVFRKGEWA</sequence>
<keyword evidence="6" id="KW-0645">Protease</keyword>
<comment type="similarity">
    <text evidence="4">Belongs to the peptidase M29 family.</text>
</comment>
<dbReference type="GO" id="GO:0004177">
    <property type="term" value="F:aminopeptidase activity"/>
    <property type="evidence" value="ECO:0007669"/>
    <property type="project" value="UniProtKB-KW"/>
</dbReference>
<proteinExistence type="inferred from homology"/>
<reference evidence="10 11" key="1">
    <citation type="submission" date="2016-10" db="EMBL/GenBank/DDBJ databases">
        <authorList>
            <person name="de Groot N.N."/>
        </authorList>
    </citation>
    <scope>NUCLEOTIDE SEQUENCE [LARGE SCALE GENOMIC DNA]</scope>
    <source>
        <strain evidence="10 11">DSM 17890</strain>
    </source>
</reference>
<evidence type="ECO:0000256" key="5">
    <source>
        <dbReference type="ARBA" id="ARBA00022438"/>
    </source>
</evidence>
<dbReference type="PRINTS" id="PR00919">
    <property type="entry name" value="THERMOPTASE"/>
</dbReference>
<dbReference type="SUPFAM" id="SSF144052">
    <property type="entry name" value="Thermophilic metalloprotease-like"/>
    <property type="match status" value="1"/>
</dbReference>
<evidence type="ECO:0000256" key="8">
    <source>
        <dbReference type="ARBA" id="ARBA00022801"/>
    </source>
</evidence>
<dbReference type="PANTHER" id="PTHR34448:SF3">
    <property type="entry name" value="AMINOPEPTIDASE AMPS"/>
    <property type="match status" value="1"/>
</dbReference>
<dbReference type="Pfam" id="PF02073">
    <property type="entry name" value="Peptidase_M29"/>
    <property type="match status" value="1"/>
</dbReference>
<comment type="cofactor">
    <cofactor evidence="1">
        <name>Co(2+)</name>
        <dbReference type="ChEBI" id="CHEBI:48828"/>
    </cofactor>
</comment>
<comment type="cofactor">
    <cofactor evidence="2">
        <name>Mg(2+)</name>
        <dbReference type="ChEBI" id="CHEBI:18420"/>
    </cofactor>
</comment>
<evidence type="ECO:0000256" key="1">
    <source>
        <dbReference type="ARBA" id="ARBA00001941"/>
    </source>
</evidence>
<evidence type="ECO:0000256" key="6">
    <source>
        <dbReference type="ARBA" id="ARBA00022670"/>
    </source>
</evidence>
<dbReference type="InterPro" id="IPR035097">
    <property type="entry name" value="M29_N-terminal"/>
</dbReference>
<comment type="cofactor">
    <cofactor evidence="3">
        <name>Zn(2+)</name>
        <dbReference type="ChEBI" id="CHEBI:29105"/>
    </cofactor>
</comment>
<dbReference type="OrthoDB" id="9803993at2"/>
<dbReference type="EMBL" id="FNMZ01000001">
    <property type="protein sequence ID" value="SDW44625.1"/>
    <property type="molecule type" value="Genomic_DNA"/>
</dbReference>
<dbReference type="STRING" id="356660.SAMN05444336_1011033"/>
<keyword evidence="9" id="KW-0482">Metalloprotease</keyword>
<keyword evidence="11" id="KW-1185">Reference proteome</keyword>
<dbReference type="Gene3D" id="3.40.1830.10">
    <property type="entry name" value="Thermophilic metalloprotease (M29)"/>
    <property type="match status" value="1"/>
</dbReference>
<dbReference type="PANTHER" id="PTHR34448">
    <property type="entry name" value="AMINOPEPTIDASE"/>
    <property type="match status" value="1"/>
</dbReference>
<keyword evidence="8" id="KW-0378">Hydrolase</keyword>
<protein>
    <submittedName>
        <fullName evidence="10">Aminopeptidase T. Metallo peptidase. MEROPS family M29</fullName>
    </submittedName>
</protein>
<gene>
    <name evidence="10" type="ORF">SAMN05444336_1011033</name>
</gene>
<name>A0A1H2TLQ4_9RHOB</name>
<evidence type="ECO:0000256" key="2">
    <source>
        <dbReference type="ARBA" id="ARBA00001946"/>
    </source>
</evidence>
<keyword evidence="7" id="KW-0479">Metal-binding</keyword>
<evidence type="ECO:0000256" key="3">
    <source>
        <dbReference type="ARBA" id="ARBA00001947"/>
    </source>
</evidence>
<dbReference type="GO" id="GO:0008237">
    <property type="term" value="F:metallopeptidase activity"/>
    <property type="evidence" value="ECO:0007669"/>
    <property type="project" value="UniProtKB-KW"/>
</dbReference>
<dbReference type="Proteomes" id="UP000199118">
    <property type="component" value="Unassembled WGS sequence"/>
</dbReference>
<dbReference type="GO" id="GO:0046872">
    <property type="term" value="F:metal ion binding"/>
    <property type="evidence" value="ECO:0007669"/>
    <property type="project" value="UniProtKB-KW"/>
</dbReference>
<evidence type="ECO:0000256" key="4">
    <source>
        <dbReference type="ARBA" id="ARBA00008236"/>
    </source>
</evidence>
<evidence type="ECO:0000256" key="7">
    <source>
        <dbReference type="ARBA" id="ARBA00022723"/>
    </source>
</evidence>
<dbReference type="RefSeq" id="WP_092680009.1">
    <property type="nucleotide sequence ID" value="NZ_FNMZ01000001.1"/>
</dbReference>
<keyword evidence="5 10" id="KW-0031">Aminopeptidase</keyword>
<accession>A0A1H2TLQ4</accession>
<dbReference type="AlphaFoldDB" id="A0A1H2TLQ4"/>
<dbReference type="InterPro" id="IPR000787">
    <property type="entry name" value="Peptidase_M29"/>
</dbReference>
<dbReference type="InterPro" id="IPR052170">
    <property type="entry name" value="M29_Exopeptidase"/>
</dbReference>
<evidence type="ECO:0000313" key="10">
    <source>
        <dbReference type="EMBL" id="SDW44625.1"/>
    </source>
</evidence>
<evidence type="ECO:0000256" key="9">
    <source>
        <dbReference type="ARBA" id="ARBA00023049"/>
    </source>
</evidence>
<organism evidence="10 11">
    <name type="scientific">Albimonas donghaensis</name>
    <dbReference type="NCBI Taxonomy" id="356660"/>
    <lineage>
        <taxon>Bacteria</taxon>
        <taxon>Pseudomonadati</taxon>
        <taxon>Pseudomonadota</taxon>
        <taxon>Alphaproteobacteria</taxon>
        <taxon>Rhodobacterales</taxon>
        <taxon>Paracoccaceae</taxon>
        <taxon>Albimonas</taxon>
    </lineage>
</organism>
<evidence type="ECO:0000313" key="11">
    <source>
        <dbReference type="Proteomes" id="UP000199118"/>
    </source>
</evidence>
<dbReference type="GO" id="GO:0006508">
    <property type="term" value="P:proteolysis"/>
    <property type="evidence" value="ECO:0007669"/>
    <property type="project" value="UniProtKB-KW"/>
</dbReference>